<dbReference type="EMBL" id="OU896714">
    <property type="protein sequence ID" value="CAG9824363.1"/>
    <property type="molecule type" value="Genomic_DNA"/>
</dbReference>
<dbReference type="OrthoDB" id="6771322at2759"/>
<organism evidence="2 3">
    <name type="scientific">Phaedon cochleariae</name>
    <name type="common">Mustard beetle</name>
    <dbReference type="NCBI Taxonomy" id="80249"/>
    <lineage>
        <taxon>Eukaryota</taxon>
        <taxon>Metazoa</taxon>
        <taxon>Ecdysozoa</taxon>
        <taxon>Arthropoda</taxon>
        <taxon>Hexapoda</taxon>
        <taxon>Insecta</taxon>
        <taxon>Pterygota</taxon>
        <taxon>Neoptera</taxon>
        <taxon>Endopterygota</taxon>
        <taxon>Coleoptera</taxon>
        <taxon>Polyphaga</taxon>
        <taxon>Cucujiformia</taxon>
        <taxon>Chrysomeloidea</taxon>
        <taxon>Chrysomelidae</taxon>
        <taxon>Chrysomelinae</taxon>
        <taxon>Chrysomelini</taxon>
        <taxon>Phaedon</taxon>
    </lineage>
</organism>
<dbReference type="Proteomes" id="UP001153737">
    <property type="component" value="Chromosome 8"/>
</dbReference>
<evidence type="ECO:0000313" key="3">
    <source>
        <dbReference type="Proteomes" id="UP001153737"/>
    </source>
</evidence>
<sequence>MENPTSGVASVEAQLHLITTQLAQLSNGINDIRSILLLQNEKLESCIVKVNTLESEQSSIQSKLSEIDKKVNSLDSAELFGELRMRLEREKNIIMYGIEETVDTNEAVTAIINKTVSPALLKINRITRLGQPTRDKVRPVKVEFYNSDDALKVLRKKSKSPLNEYTHLKVKNDYTPRQRNEISLAYKELEQRKNSGEKIVLKFMNGQPQVVSASTKRPRSAESSPIQNIQKINKMDTVHSKNCK</sequence>
<name>A0A9N9SLR8_PHACE</name>
<protein>
    <recommendedName>
        <fullName evidence="4">Endonuclease-reverse transcriptase</fullName>
    </recommendedName>
</protein>
<feature type="region of interest" description="Disordered" evidence="1">
    <location>
        <begin position="208"/>
        <end position="244"/>
    </location>
</feature>
<dbReference type="AlphaFoldDB" id="A0A9N9SLR8"/>
<feature type="compositionally biased region" description="Basic and acidic residues" evidence="1">
    <location>
        <begin position="233"/>
        <end position="244"/>
    </location>
</feature>
<gene>
    <name evidence="2" type="ORF">PHAECO_LOCUS11712</name>
</gene>
<keyword evidence="3" id="KW-1185">Reference proteome</keyword>
<evidence type="ECO:0000313" key="2">
    <source>
        <dbReference type="EMBL" id="CAG9824363.1"/>
    </source>
</evidence>
<evidence type="ECO:0000256" key="1">
    <source>
        <dbReference type="SAM" id="MobiDB-lite"/>
    </source>
</evidence>
<reference evidence="2" key="2">
    <citation type="submission" date="2022-10" db="EMBL/GenBank/DDBJ databases">
        <authorList>
            <consortium name="ENA_rothamsted_submissions"/>
            <consortium name="culmorum"/>
            <person name="King R."/>
        </authorList>
    </citation>
    <scope>NUCLEOTIDE SEQUENCE</scope>
</reference>
<dbReference type="Gene3D" id="3.30.70.1820">
    <property type="entry name" value="L1 transposable element, RRM domain"/>
    <property type="match status" value="1"/>
</dbReference>
<accession>A0A9N9SLR8</accession>
<reference evidence="2" key="1">
    <citation type="submission" date="2022-01" db="EMBL/GenBank/DDBJ databases">
        <authorList>
            <person name="King R."/>
        </authorList>
    </citation>
    <scope>NUCLEOTIDE SEQUENCE</scope>
</reference>
<proteinExistence type="predicted"/>
<feature type="compositionally biased region" description="Polar residues" evidence="1">
    <location>
        <begin position="208"/>
        <end position="231"/>
    </location>
</feature>
<evidence type="ECO:0008006" key="4">
    <source>
        <dbReference type="Google" id="ProtNLM"/>
    </source>
</evidence>